<dbReference type="AlphaFoldDB" id="A0A2D0N056"/>
<evidence type="ECO:0000313" key="2">
    <source>
        <dbReference type="Proteomes" id="UP000223913"/>
    </source>
</evidence>
<proteinExistence type="predicted"/>
<protein>
    <recommendedName>
        <fullName evidence="3">Lipoprotein</fullName>
    </recommendedName>
</protein>
<name>A0A2D0N056_FLAN2</name>
<dbReference type="EMBL" id="PDUD01000063">
    <property type="protein sequence ID" value="PHN01093.1"/>
    <property type="molecule type" value="Genomic_DNA"/>
</dbReference>
<gene>
    <name evidence="1" type="ORF">CRP01_38800</name>
</gene>
<evidence type="ECO:0000313" key="1">
    <source>
        <dbReference type="EMBL" id="PHN01093.1"/>
    </source>
</evidence>
<accession>A0A2D0N056</accession>
<comment type="caution">
    <text evidence="1">The sequence shown here is derived from an EMBL/GenBank/DDBJ whole genome shotgun (WGS) entry which is preliminary data.</text>
</comment>
<keyword evidence="2" id="KW-1185">Reference proteome</keyword>
<organism evidence="1 2">
    <name type="scientific">Flavilitoribacter nigricans (strain ATCC 23147 / DSM 23189 / NBRC 102662 / NCIMB 1420 / SS-2)</name>
    <name type="common">Lewinella nigricans</name>
    <dbReference type="NCBI Taxonomy" id="1122177"/>
    <lineage>
        <taxon>Bacteria</taxon>
        <taxon>Pseudomonadati</taxon>
        <taxon>Bacteroidota</taxon>
        <taxon>Saprospiria</taxon>
        <taxon>Saprospirales</taxon>
        <taxon>Lewinellaceae</taxon>
        <taxon>Flavilitoribacter</taxon>
    </lineage>
</organism>
<evidence type="ECO:0008006" key="3">
    <source>
        <dbReference type="Google" id="ProtNLM"/>
    </source>
</evidence>
<sequence length="164" mass="19111">MSMIFFRRIWSRILVVALLVVGSIACERSVGPDELDRMLADYRFTIEAISYGGLVGETRATYQFSSFLDSMDVYLVHHTIRPKEKYSIRIPKAEYDQLIANLHCMSRAHQDKLPTRKGCSPPWDREYFIRRGIDRLRIFPADTVTCSIEDILYPYLLAEQQIEL</sequence>
<reference evidence="1 2" key="1">
    <citation type="submission" date="2017-10" db="EMBL/GenBank/DDBJ databases">
        <title>The draft genome sequence of Lewinella nigricans NBRC 102662.</title>
        <authorList>
            <person name="Wang K."/>
        </authorList>
    </citation>
    <scope>NUCLEOTIDE SEQUENCE [LARGE SCALE GENOMIC DNA]</scope>
    <source>
        <strain evidence="1 2">NBRC 102662</strain>
    </source>
</reference>
<dbReference type="Proteomes" id="UP000223913">
    <property type="component" value="Unassembled WGS sequence"/>
</dbReference>
<dbReference type="PROSITE" id="PS51257">
    <property type="entry name" value="PROKAR_LIPOPROTEIN"/>
    <property type="match status" value="1"/>
</dbReference>